<dbReference type="EMBL" id="PDVP01000021">
    <property type="protein sequence ID" value="PHP64859.1"/>
    <property type="molecule type" value="Genomic_DNA"/>
</dbReference>
<dbReference type="AlphaFoldDB" id="A0A2G1QHB1"/>
<evidence type="ECO:0008006" key="3">
    <source>
        <dbReference type="Google" id="ProtNLM"/>
    </source>
</evidence>
<reference evidence="1 2" key="1">
    <citation type="submission" date="2017-10" db="EMBL/GenBank/DDBJ databases">
        <title>Sedimentibacterium mangrovi gen. nov., sp. nov., a novel member of family Phyllobacteriacea isolated from mangrove sediment.</title>
        <authorList>
            <person name="Liao H."/>
            <person name="Tian Y."/>
        </authorList>
    </citation>
    <scope>NUCLEOTIDE SEQUENCE [LARGE SCALE GENOMIC DNA]</scope>
    <source>
        <strain evidence="1 2">X9-2-2</strain>
    </source>
</reference>
<gene>
    <name evidence="1" type="ORF">CSC94_21985</name>
</gene>
<dbReference type="SUPFAM" id="SSF52540">
    <property type="entry name" value="P-loop containing nucleoside triphosphate hydrolases"/>
    <property type="match status" value="1"/>
</dbReference>
<dbReference type="RefSeq" id="WP_099308539.1">
    <property type="nucleotide sequence ID" value="NZ_PDVP01000021.1"/>
</dbReference>
<protein>
    <recommendedName>
        <fullName evidence="3">Sulfotransferase</fullName>
    </recommendedName>
</protein>
<dbReference type="Gene3D" id="3.40.50.300">
    <property type="entry name" value="P-loop containing nucleotide triphosphate hydrolases"/>
    <property type="match status" value="1"/>
</dbReference>
<dbReference type="Proteomes" id="UP000221168">
    <property type="component" value="Unassembled WGS sequence"/>
</dbReference>
<evidence type="ECO:0000313" key="1">
    <source>
        <dbReference type="EMBL" id="PHP64859.1"/>
    </source>
</evidence>
<evidence type="ECO:0000313" key="2">
    <source>
        <dbReference type="Proteomes" id="UP000221168"/>
    </source>
</evidence>
<dbReference type="GO" id="GO:0008146">
    <property type="term" value="F:sulfotransferase activity"/>
    <property type="evidence" value="ECO:0007669"/>
    <property type="project" value="InterPro"/>
</dbReference>
<dbReference type="GO" id="GO:0016020">
    <property type="term" value="C:membrane"/>
    <property type="evidence" value="ECO:0007669"/>
    <property type="project" value="InterPro"/>
</dbReference>
<dbReference type="InterPro" id="IPR027417">
    <property type="entry name" value="P-loop_NTPase"/>
</dbReference>
<dbReference type="OrthoDB" id="288532at2"/>
<sequence length="212" mass="25078">MLLSLEKSFLFIHIPKTAGSSIRRVLEPHCLKPEKTQLRRLLSHLPVPEDPEKAWLRTHDTALWARMKLPRDVFERSLKFAVVRNPYDYAVSYFEFQRSNPASTRYEKAQGEDFPAFLRRMERKNRIKGIRQAAWVTDRSGRIIVDRILHFERLDEEFPALLEELGIEAPSALPHVNTTERKDFRAYYDDETRRMATELFLRDLTLFGYDPL</sequence>
<organism evidence="1 2">
    <name type="scientific">Zhengella mangrovi</name>
    <dbReference type="NCBI Taxonomy" id="1982044"/>
    <lineage>
        <taxon>Bacteria</taxon>
        <taxon>Pseudomonadati</taxon>
        <taxon>Pseudomonadota</taxon>
        <taxon>Alphaproteobacteria</taxon>
        <taxon>Hyphomicrobiales</taxon>
        <taxon>Notoacmeibacteraceae</taxon>
        <taxon>Zhengella</taxon>
    </lineage>
</organism>
<keyword evidence="2" id="KW-1185">Reference proteome</keyword>
<dbReference type="InterPro" id="IPR005331">
    <property type="entry name" value="Sulfotransferase"/>
</dbReference>
<name>A0A2G1QHB1_9HYPH</name>
<accession>A0A2G1QHB1</accession>
<proteinExistence type="predicted"/>
<comment type="caution">
    <text evidence="1">The sequence shown here is derived from an EMBL/GenBank/DDBJ whole genome shotgun (WGS) entry which is preliminary data.</text>
</comment>
<dbReference type="Pfam" id="PF03567">
    <property type="entry name" value="Sulfotransfer_2"/>
    <property type="match status" value="1"/>
</dbReference>